<reference evidence="2" key="1">
    <citation type="submission" date="2016-03" db="EMBL/GenBank/DDBJ databases">
        <title>Culture-independent genomics supports pathogen discovery for uncultivable bacteria within the genus Chlamydia.</title>
        <authorList>
            <person name="Taylor-Brown A."/>
            <person name="Bachmann N.L."/>
            <person name="Borel N."/>
            <person name="Polkinghorne A."/>
        </authorList>
    </citation>
    <scope>NUCLEOTIDE SEQUENCE [LARGE SCALE GENOMIC DNA]</scope>
    <source>
        <strain evidence="2">2742-308</strain>
    </source>
</reference>
<name>A0A1A9HXT6_9CHLA</name>
<protein>
    <submittedName>
        <fullName evidence="1">Uncharacterized protein</fullName>
    </submittedName>
</protein>
<sequence length="43" mass="5131">MSQEAQELAKTLGYGFGMSSFFYEWQTQQWMEIEHLITQNEVI</sequence>
<organism evidence="1 2">
    <name type="scientific">Candidatus Chlamydia sanziniae</name>
    <dbReference type="NCBI Taxonomy" id="1806891"/>
    <lineage>
        <taxon>Bacteria</taxon>
        <taxon>Pseudomonadati</taxon>
        <taxon>Chlamydiota</taxon>
        <taxon>Chlamydiia</taxon>
        <taxon>Chlamydiales</taxon>
        <taxon>Chlamydiaceae</taxon>
        <taxon>Chlamydia/Chlamydophila group</taxon>
        <taxon>Chlamydia</taxon>
    </lineage>
</organism>
<dbReference type="PATRIC" id="fig|1806891.3.peg.559"/>
<evidence type="ECO:0000313" key="2">
    <source>
        <dbReference type="Proteomes" id="UP000078162"/>
    </source>
</evidence>
<accession>A0A1A9HXT6</accession>
<evidence type="ECO:0000313" key="1">
    <source>
        <dbReference type="EMBL" id="ANH78736.1"/>
    </source>
</evidence>
<dbReference type="AlphaFoldDB" id="A0A1A9HXT6"/>
<proteinExistence type="predicted"/>
<dbReference type="EMBL" id="CP014639">
    <property type="protein sequence ID" value="ANH78736.1"/>
    <property type="molecule type" value="Genomic_DNA"/>
</dbReference>
<gene>
    <name evidence="1" type="ORF">Cs308_0566</name>
</gene>
<dbReference type="Proteomes" id="UP000078162">
    <property type="component" value="Chromosome"/>
</dbReference>
<keyword evidence="2" id="KW-1185">Reference proteome</keyword>
<dbReference type="KEGG" id="csaz:Cs308_0566"/>